<dbReference type="KEGG" id="lem:LEN_1126"/>
<proteinExistence type="inferred from homology"/>
<dbReference type="InterPro" id="IPR039426">
    <property type="entry name" value="TonB-dep_rcpt-like"/>
</dbReference>
<dbReference type="PROSITE" id="PS52016">
    <property type="entry name" value="TONB_DEPENDENT_REC_3"/>
    <property type="match status" value="1"/>
</dbReference>
<dbReference type="Pfam" id="PF07715">
    <property type="entry name" value="Plug"/>
    <property type="match status" value="1"/>
</dbReference>
<dbReference type="RefSeq" id="WP_096376980.1">
    <property type="nucleotide sequence ID" value="NZ_AP014940.1"/>
</dbReference>
<name>A0AAU9AFA1_LYSEN</name>
<dbReference type="GeneID" id="83063007"/>
<dbReference type="Proteomes" id="UP000218824">
    <property type="component" value="Chromosome"/>
</dbReference>
<evidence type="ECO:0000256" key="4">
    <source>
        <dbReference type="ARBA" id="ARBA00022692"/>
    </source>
</evidence>
<dbReference type="InterPro" id="IPR037066">
    <property type="entry name" value="Plug_dom_sf"/>
</dbReference>
<dbReference type="SUPFAM" id="SSF56935">
    <property type="entry name" value="Porins"/>
    <property type="match status" value="1"/>
</dbReference>
<feature type="domain" description="TonB-dependent receptor-like beta-barrel" evidence="14">
    <location>
        <begin position="283"/>
        <end position="770"/>
    </location>
</feature>
<feature type="region of interest" description="Disordered" evidence="12">
    <location>
        <begin position="236"/>
        <end position="262"/>
    </location>
</feature>
<evidence type="ECO:0000313" key="17">
    <source>
        <dbReference type="Proteomes" id="UP000218824"/>
    </source>
</evidence>
<evidence type="ECO:0000256" key="13">
    <source>
        <dbReference type="SAM" id="SignalP"/>
    </source>
</evidence>
<organism evidence="16 17">
    <name type="scientific">Lysobacter enzymogenes</name>
    <dbReference type="NCBI Taxonomy" id="69"/>
    <lineage>
        <taxon>Bacteria</taxon>
        <taxon>Pseudomonadati</taxon>
        <taxon>Pseudomonadota</taxon>
        <taxon>Gammaproteobacteria</taxon>
        <taxon>Lysobacterales</taxon>
        <taxon>Lysobacteraceae</taxon>
        <taxon>Lysobacter</taxon>
    </lineage>
</organism>
<feature type="short sequence motif" description="TonB box" evidence="10">
    <location>
        <begin position="52"/>
        <end position="58"/>
    </location>
</feature>
<keyword evidence="6 10" id="KW-0798">TonB box</keyword>
<dbReference type="Gene3D" id="2.170.130.10">
    <property type="entry name" value="TonB-dependent receptor, plug domain"/>
    <property type="match status" value="1"/>
</dbReference>
<dbReference type="PROSITE" id="PS00430">
    <property type="entry name" value="TONB_DEPENDENT_REC_1"/>
    <property type="match status" value="1"/>
</dbReference>
<evidence type="ECO:0000256" key="9">
    <source>
        <dbReference type="PROSITE-ProRule" id="PRU01360"/>
    </source>
</evidence>
<dbReference type="Pfam" id="PF00593">
    <property type="entry name" value="TonB_dep_Rec_b-barrel"/>
    <property type="match status" value="1"/>
</dbReference>
<evidence type="ECO:0000256" key="2">
    <source>
        <dbReference type="ARBA" id="ARBA00022448"/>
    </source>
</evidence>
<feature type="chain" id="PRO_5043325284" evidence="13">
    <location>
        <begin position="27"/>
        <end position="811"/>
    </location>
</feature>
<keyword evidence="8 9" id="KW-0998">Cell outer membrane</keyword>
<feature type="signal peptide" evidence="13">
    <location>
        <begin position="1"/>
        <end position="26"/>
    </location>
</feature>
<evidence type="ECO:0000256" key="10">
    <source>
        <dbReference type="PROSITE-ProRule" id="PRU10143"/>
    </source>
</evidence>
<keyword evidence="2 9" id="KW-0813">Transport</keyword>
<reference evidence="16 17" key="1">
    <citation type="journal article" date="2017" name="DNA Res.">
        <title>Complete genome sequence and expression profile of the commercial lytic enzyme producer Lysobacter enzymogenes M497-1.</title>
        <authorList>
            <person name="Takami H."/>
            <person name="Toyoda A."/>
            <person name="Uchiyama I."/>
            <person name="Itoh T."/>
            <person name="Takaki Y."/>
            <person name="Arai W."/>
            <person name="Nishi S."/>
            <person name="Kawai M."/>
            <person name="Shinya K."/>
            <person name="Ikeda H."/>
        </authorList>
    </citation>
    <scope>NUCLEOTIDE SEQUENCE [LARGE SCALE GENOMIC DNA]</scope>
    <source>
        <strain evidence="16 17">M497-1</strain>
    </source>
</reference>
<evidence type="ECO:0000256" key="6">
    <source>
        <dbReference type="ARBA" id="ARBA00023077"/>
    </source>
</evidence>
<evidence type="ECO:0000259" key="15">
    <source>
        <dbReference type="Pfam" id="PF07715"/>
    </source>
</evidence>
<dbReference type="CDD" id="cd01347">
    <property type="entry name" value="ligand_gated_channel"/>
    <property type="match status" value="1"/>
</dbReference>
<dbReference type="InterPro" id="IPR000531">
    <property type="entry name" value="Beta-barrel_TonB"/>
</dbReference>
<accession>A0AAU9AFA1</accession>
<dbReference type="PANTHER" id="PTHR47234:SF3">
    <property type="entry name" value="SECRETIN_TONB SHORT N-TERMINAL DOMAIN-CONTAINING PROTEIN"/>
    <property type="match status" value="1"/>
</dbReference>
<feature type="domain" description="TonB-dependent receptor plug" evidence="15">
    <location>
        <begin position="66"/>
        <end position="186"/>
    </location>
</feature>
<evidence type="ECO:0000256" key="1">
    <source>
        <dbReference type="ARBA" id="ARBA00004571"/>
    </source>
</evidence>
<gene>
    <name evidence="16" type="ORF">LEN_1126</name>
</gene>
<protein>
    <submittedName>
        <fullName evidence="16">Iron complex outermembrane recepter protein</fullName>
    </submittedName>
</protein>
<keyword evidence="4 9" id="KW-0812">Transmembrane</keyword>
<dbReference type="SMR" id="A0AAU9AFA1"/>
<evidence type="ECO:0000256" key="12">
    <source>
        <dbReference type="SAM" id="MobiDB-lite"/>
    </source>
</evidence>
<dbReference type="EMBL" id="AP014940">
    <property type="protein sequence ID" value="BAV96613.1"/>
    <property type="molecule type" value="Genomic_DNA"/>
</dbReference>
<dbReference type="GO" id="GO:0009279">
    <property type="term" value="C:cell outer membrane"/>
    <property type="evidence" value="ECO:0007669"/>
    <property type="project" value="UniProtKB-SubCell"/>
</dbReference>
<evidence type="ECO:0000313" key="16">
    <source>
        <dbReference type="EMBL" id="BAV96613.1"/>
    </source>
</evidence>
<evidence type="ECO:0000256" key="5">
    <source>
        <dbReference type="ARBA" id="ARBA00022729"/>
    </source>
</evidence>
<evidence type="ECO:0000256" key="7">
    <source>
        <dbReference type="ARBA" id="ARBA00023136"/>
    </source>
</evidence>
<evidence type="ECO:0000256" key="3">
    <source>
        <dbReference type="ARBA" id="ARBA00022452"/>
    </source>
</evidence>
<dbReference type="InterPro" id="IPR036942">
    <property type="entry name" value="Beta-barrel_TonB_sf"/>
</dbReference>
<keyword evidence="7 9" id="KW-0472">Membrane</keyword>
<comment type="similarity">
    <text evidence="9 11">Belongs to the TonB-dependent receptor family.</text>
</comment>
<dbReference type="InterPro" id="IPR012910">
    <property type="entry name" value="Plug_dom"/>
</dbReference>
<evidence type="ECO:0000256" key="8">
    <source>
        <dbReference type="ARBA" id="ARBA00023237"/>
    </source>
</evidence>
<evidence type="ECO:0000256" key="11">
    <source>
        <dbReference type="RuleBase" id="RU003357"/>
    </source>
</evidence>
<dbReference type="Gene3D" id="2.40.170.20">
    <property type="entry name" value="TonB-dependent receptor, beta-barrel domain"/>
    <property type="match status" value="1"/>
</dbReference>
<dbReference type="PANTHER" id="PTHR47234">
    <property type="match status" value="1"/>
</dbReference>
<dbReference type="InterPro" id="IPR010916">
    <property type="entry name" value="TonB_box_CS"/>
</dbReference>
<evidence type="ECO:0000259" key="14">
    <source>
        <dbReference type="Pfam" id="PF00593"/>
    </source>
</evidence>
<keyword evidence="5 13" id="KW-0732">Signal</keyword>
<comment type="subcellular location">
    <subcellularLocation>
        <location evidence="1 9">Cell outer membrane</location>
        <topology evidence="1 9">Multi-pass membrane protein</topology>
    </subcellularLocation>
</comment>
<keyword evidence="3 9" id="KW-1134">Transmembrane beta strand</keyword>
<sequence>MHRRPSLLSRAVSLALAASFVPAALAASPAPAPDAAAAAPAETERAATNLDTLIVTGTRVSDRTVAESTAPIDIITPQTLEATGTVELATALARALPSLNFPRPAITDATDAVRPAQLRGLAPDQVLVLVNGKRRHTTALINLNDSIGRGSSPVDLNAIPIAAIERVEVLRDGASAQYGSDAIAGVINIVLKGAGEGGSVAARYGQYSAGDGEQYQLSGDAGFKLGENGSVHLAAQGGHSDNTNRARPYLGPVTPTSNPKGRVVHRYGDPEIDQAAFAYNAQYQAAEGVEFYSFGTASRRRAISNGYYRAPGNPNNILSIYPDGFLPQIDNVSKDRAFVLGLRGQTAGGWNLDLSYNYGQNQLDFDVRHSLNRTLGVASPRSFYIGTLETTQNVLNADFNKAFDVGWLKYPLTVAFGAEWRGEKFDQSAGEPASYIAGPEPGAPGAQVFPGFTPSDASRRDRHSYSFYADLETDVTDKLSLGAAARYESYSDFGETTSGKLSARYAFTDKVALRGTVSTGFRAPSLQQQFYQSTQTVIVLGDPNPFQVRTFAVDDPAAIALGAEPLKAEESTNLGLGLVLQPVEGLYITVDAYQVDIDDRIILSENLRGPAVASFLEARGYPGINGGRYFTNAVDTRTRGIDIVGSYKFELAGGALDLTAGYNRNKTTLERIAPNPPELTAGGLNLQRIGRVEQGRITKGAPRDKFFLGGSWNRDGWRFDATATRYGEFHTFNDDPSGIRDQTFAAKWTLDLAATYAVNGWEFTVGGDNVLNEYPDESIYANSESGQLPYTSYAPFGFNGAFAYAKVGYKW</sequence>
<dbReference type="AlphaFoldDB" id="A0AAU9AFA1"/>